<dbReference type="STRING" id="909626.AQJ91_27090"/>
<sequence>MHTDEIQQIVDGLAERLGRSVAVDDPTLRLIVASRHFGDEDASRVQVVMLRQLDRRITEWVLDHGIADFKGPGYVPGNPEVGSSRRLCVPLRCHGLLVGYLWLIDDDETLSKEEIDDAESAAEAVATALYRRELLNQRERSRRQELVWALVSTDPAVRARAWQEAVDEQRLCSTEYMVAAVIEAAGPPREAGPHDMEAALEVAVENAVRTQPAASALSTAQGRRALLILAGVRRPSPEARAALAARVLRELDARKAPGIRWTIGLGTVVSRADDAAQSYEQARLAAKAAVLLPELGDIVHWGALGPYSMLLKLPPGELKPSSCPVPLLRLVEQDPGGALFSTLESYLDCAGDAARTAETLHVHRSTLYYRLSRIEAICGVDLRDGTARLTLHMGTKLARLTSLRSQGMSEQ</sequence>
<dbReference type="AlphaFoldDB" id="A0A117RZH7"/>
<dbReference type="SUPFAM" id="SSF55781">
    <property type="entry name" value="GAF domain-like"/>
    <property type="match status" value="1"/>
</dbReference>
<comment type="similarity">
    <text evidence="1">Belongs to the CdaR family.</text>
</comment>
<dbReference type="PANTHER" id="PTHR33744:SF17">
    <property type="entry name" value="CONSERVED PROTEIN"/>
    <property type="match status" value="1"/>
</dbReference>
<gene>
    <name evidence="4" type="ORF">AQJ91_27090</name>
</gene>
<dbReference type="OrthoDB" id="4534407at2"/>
<dbReference type="Gene3D" id="3.30.450.40">
    <property type="match status" value="1"/>
</dbReference>
<proteinExistence type="inferred from homology"/>
<evidence type="ECO:0000313" key="4">
    <source>
        <dbReference type="EMBL" id="KUO18065.1"/>
    </source>
</evidence>
<dbReference type="InterPro" id="IPR042070">
    <property type="entry name" value="PucR_C-HTH_sf"/>
</dbReference>
<keyword evidence="5" id="KW-1185">Reference proteome</keyword>
<feature type="domain" description="CdaR GGDEF-like" evidence="3">
    <location>
        <begin position="175"/>
        <end position="287"/>
    </location>
</feature>
<name>A0A117RZH7_9ACTN</name>
<dbReference type="PANTHER" id="PTHR33744">
    <property type="entry name" value="CARBOHYDRATE DIACID REGULATOR"/>
    <property type="match status" value="1"/>
</dbReference>
<dbReference type="InterPro" id="IPR041522">
    <property type="entry name" value="CdaR_GGDEF"/>
</dbReference>
<dbReference type="Pfam" id="PF17853">
    <property type="entry name" value="GGDEF_2"/>
    <property type="match status" value="1"/>
</dbReference>
<feature type="domain" description="PucR C-terminal helix-turn-helix" evidence="2">
    <location>
        <begin position="339"/>
        <end position="395"/>
    </location>
</feature>
<protein>
    <recommendedName>
        <fullName evidence="6">PucR family transcriptional regulator</fullName>
    </recommendedName>
</protein>
<comment type="caution">
    <text evidence="4">The sequence shown here is derived from an EMBL/GenBank/DDBJ whole genome shotgun (WGS) entry which is preliminary data.</text>
</comment>
<dbReference type="Gene3D" id="1.10.10.2840">
    <property type="entry name" value="PucR C-terminal helix-turn-helix domain"/>
    <property type="match status" value="1"/>
</dbReference>
<reference evidence="4 5" key="1">
    <citation type="submission" date="2015-10" db="EMBL/GenBank/DDBJ databases">
        <title>Draft genome sequence of Streptomyces sp. RV15, isolated from a marine sponge.</title>
        <authorList>
            <person name="Ruckert C."/>
            <person name="Abdelmohsen U.R."/>
            <person name="Winkler A."/>
            <person name="Hentschel U."/>
            <person name="Kalinowski J."/>
            <person name="Kampfer P."/>
            <person name="Glaeser S."/>
        </authorList>
    </citation>
    <scope>NUCLEOTIDE SEQUENCE [LARGE SCALE GENOMIC DNA]</scope>
    <source>
        <strain evidence="4 5">RV15</strain>
    </source>
</reference>
<dbReference type="Pfam" id="PF13556">
    <property type="entry name" value="HTH_30"/>
    <property type="match status" value="1"/>
</dbReference>
<evidence type="ECO:0008006" key="6">
    <source>
        <dbReference type="Google" id="ProtNLM"/>
    </source>
</evidence>
<evidence type="ECO:0000313" key="5">
    <source>
        <dbReference type="Proteomes" id="UP000053260"/>
    </source>
</evidence>
<evidence type="ECO:0000256" key="1">
    <source>
        <dbReference type="ARBA" id="ARBA00006754"/>
    </source>
</evidence>
<accession>A0A117RZH7</accession>
<dbReference type="EMBL" id="LMXB01000068">
    <property type="protein sequence ID" value="KUO18065.1"/>
    <property type="molecule type" value="Genomic_DNA"/>
</dbReference>
<evidence type="ECO:0000259" key="2">
    <source>
        <dbReference type="Pfam" id="PF13556"/>
    </source>
</evidence>
<evidence type="ECO:0000259" key="3">
    <source>
        <dbReference type="Pfam" id="PF17853"/>
    </source>
</evidence>
<organism evidence="4 5">
    <name type="scientific">Streptomyces dysideae</name>
    <dbReference type="NCBI Taxonomy" id="909626"/>
    <lineage>
        <taxon>Bacteria</taxon>
        <taxon>Bacillati</taxon>
        <taxon>Actinomycetota</taxon>
        <taxon>Actinomycetes</taxon>
        <taxon>Kitasatosporales</taxon>
        <taxon>Streptomycetaceae</taxon>
        <taxon>Streptomyces</taxon>
    </lineage>
</organism>
<dbReference type="InterPro" id="IPR025736">
    <property type="entry name" value="PucR_C-HTH_dom"/>
</dbReference>
<dbReference type="RefSeq" id="WP_067026704.1">
    <property type="nucleotide sequence ID" value="NZ_KQ949093.1"/>
</dbReference>
<dbReference type="Proteomes" id="UP000053260">
    <property type="component" value="Unassembled WGS sequence"/>
</dbReference>
<dbReference type="InterPro" id="IPR051448">
    <property type="entry name" value="CdaR-like_regulators"/>
</dbReference>
<dbReference type="InterPro" id="IPR029016">
    <property type="entry name" value="GAF-like_dom_sf"/>
</dbReference>